<protein>
    <recommendedName>
        <fullName evidence="7">CWF19-like protein 2</fullName>
    </recommendedName>
</protein>
<feature type="compositionally biased region" description="Acidic residues" evidence="2">
    <location>
        <begin position="123"/>
        <end position="134"/>
    </location>
</feature>
<dbReference type="EMBL" id="BQKI01000006">
    <property type="protein sequence ID" value="GJM96555.1"/>
    <property type="molecule type" value="Genomic_DNA"/>
</dbReference>
<evidence type="ECO:0008006" key="7">
    <source>
        <dbReference type="Google" id="ProtNLM"/>
    </source>
</evidence>
<feature type="compositionally biased region" description="Basic residues" evidence="2">
    <location>
        <begin position="82"/>
        <end position="93"/>
    </location>
</feature>
<feature type="compositionally biased region" description="Polar residues" evidence="2">
    <location>
        <begin position="206"/>
        <end position="217"/>
    </location>
</feature>
<feature type="compositionally biased region" description="Basic residues" evidence="2">
    <location>
        <begin position="271"/>
        <end position="284"/>
    </location>
</feature>
<reference evidence="5" key="2">
    <citation type="submission" date="2021-12" db="EMBL/GenBank/DDBJ databases">
        <title>Resequencing data analysis of finger millet.</title>
        <authorList>
            <person name="Hatakeyama M."/>
            <person name="Aluri S."/>
            <person name="Balachadran M.T."/>
            <person name="Sivarajan S.R."/>
            <person name="Poveda L."/>
            <person name="Shimizu-Inatsugi R."/>
            <person name="Schlapbach R."/>
            <person name="Sreeman S.M."/>
            <person name="Shimizu K.K."/>
        </authorList>
    </citation>
    <scope>NUCLEOTIDE SEQUENCE</scope>
</reference>
<dbReference type="Pfam" id="PF04677">
    <property type="entry name" value="CwfJ_C_1"/>
    <property type="match status" value="1"/>
</dbReference>
<evidence type="ECO:0000313" key="5">
    <source>
        <dbReference type="EMBL" id="GJM96555.1"/>
    </source>
</evidence>
<keyword evidence="6" id="KW-1185">Reference proteome</keyword>
<organism evidence="5 6">
    <name type="scientific">Eleusine coracana subsp. coracana</name>
    <dbReference type="NCBI Taxonomy" id="191504"/>
    <lineage>
        <taxon>Eukaryota</taxon>
        <taxon>Viridiplantae</taxon>
        <taxon>Streptophyta</taxon>
        <taxon>Embryophyta</taxon>
        <taxon>Tracheophyta</taxon>
        <taxon>Spermatophyta</taxon>
        <taxon>Magnoliopsida</taxon>
        <taxon>Liliopsida</taxon>
        <taxon>Poales</taxon>
        <taxon>Poaceae</taxon>
        <taxon>PACMAD clade</taxon>
        <taxon>Chloridoideae</taxon>
        <taxon>Cynodonteae</taxon>
        <taxon>Eleusininae</taxon>
        <taxon>Eleusine</taxon>
    </lineage>
</organism>
<dbReference type="PANTHER" id="PTHR12072">
    <property type="entry name" value="CWF19, CELL CYCLE CONTROL PROTEIN"/>
    <property type="match status" value="1"/>
</dbReference>
<gene>
    <name evidence="5" type="primary">ga13403</name>
    <name evidence="5" type="ORF">PR202_ga13403</name>
</gene>
<dbReference type="InterPro" id="IPR036265">
    <property type="entry name" value="HIT-like_sf"/>
</dbReference>
<dbReference type="Proteomes" id="UP001054889">
    <property type="component" value="Unassembled WGS sequence"/>
</dbReference>
<feature type="compositionally biased region" description="Acidic residues" evidence="2">
    <location>
        <begin position="63"/>
        <end position="78"/>
    </location>
</feature>
<comment type="caution">
    <text evidence="5">The sequence shown here is derived from an EMBL/GenBank/DDBJ whole genome shotgun (WGS) entry which is preliminary data.</text>
</comment>
<sequence length="770" mass="87431">MLSGIKFVPRDQALSSKKGGGGVESDSDAPDRKRRDKRGRKGRDKEEKKRRRRRSRYSSGSEDGSDTDDSIGEEEEEDVSRGKRRGKHRRRRRSDFSDEESESSSESEKGRARGKGKGKQRGDDEDDNEDEIGDEGLRSSEVVRREMGLEWMLKPASSSRAEDNRAHKADDDKEKAEAANEEVPRANPRELNPYFKDNGSGYPEESTPSSAGSQLLASSVVGDGGASWRLKALKRAKEQAAREGRQLDEVVEERWGSLGHLAASVSTSRAAHSHAHLHAIRGRKAGKDGDSEEHAKGTPEGQQGGGSGSREYLRDVSSQRHAMRKPKPDSVQWKKRRQNLSSEDQALISSAVASINKFSNDGSFMEKIGNLESRSADVSTSNTDVKRDNDQKLLKDSSAKAPVLSTQKLNANQLAAKILQLRMKGKLEEAEQLSMTELLSVLCQREMEALLESQDTAVEEPRHERERSSIRNTIKPSAADRRKREEDADLHLANKIMHNKQYNMSKSIEDEYDFGDAPSKKDKRKNKEGHQDNRGTNRPMLTQKERCLYCFENPSRPKHLVVAIGNFTYLMLPQFEPVVPGHCVILPLQHESGMRTVDQNVWVEIRNFKKCLLQMFGQQDKDVVFMETVVSLARQRRHCMIECIPVPCEVSNNAPMYFKKAIDEAEEEWSQHEMKKIITTSASRNLRQVIPENFAYFHVEFGLDRGFVHVIDDENKFNAGFGLNVIRGMLRLPEEDMHRRRRHESMDKQKQAVASFMKDWEPFDWTKQLD</sequence>
<evidence type="ECO:0000259" key="4">
    <source>
        <dbReference type="Pfam" id="PF04677"/>
    </source>
</evidence>
<proteinExistence type="inferred from homology"/>
<dbReference type="Pfam" id="PF04676">
    <property type="entry name" value="CwfJ_C_2"/>
    <property type="match status" value="1"/>
</dbReference>
<reference evidence="5" key="1">
    <citation type="journal article" date="2018" name="DNA Res.">
        <title>Multiple hybrid de novo genome assembly of finger millet, an orphan allotetraploid crop.</title>
        <authorList>
            <person name="Hatakeyama M."/>
            <person name="Aluri S."/>
            <person name="Balachadran M.T."/>
            <person name="Sivarajan S.R."/>
            <person name="Patrignani A."/>
            <person name="Gruter S."/>
            <person name="Poveda L."/>
            <person name="Shimizu-Inatsugi R."/>
            <person name="Baeten J."/>
            <person name="Francoijs K.J."/>
            <person name="Nataraja K.N."/>
            <person name="Reddy Y.A.N."/>
            <person name="Phadnis S."/>
            <person name="Ravikumar R.L."/>
            <person name="Schlapbach R."/>
            <person name="Sreeman S.M."/>
            <person name="Shimizu K.K."/>
        </authorList>
    </citation>
    <scope>NUCLEOTIDE SEQUENCE</scope>
</reference>
<feature type="region of interest" description="Disordered" evidence="2">
    <location>
        <begin position="1"/>
        <end position="218"/>
    </location>
</feature>
<feature type="domain" description="Cwf19-like C-terminal" evidence="4">
    <location>
        <begin position="541"/>
        <end position="659"/>
    </location>
</feature>
<feature type="compositionally biased region" description="Basic and acidic residues" evidence="2">
    <location>
        <begin position="135"/>
        <end position="148"/>
    </location>
</feature>
<dbReference type="InterPro" id="IPR006767">
    <property type="entry name" value="Cwf19-like_C_dom-2"/>
</dbReference>
<evidence type="ECO:0000313" key="6">
    <source>
        <dbReference type="Proteomes" id="UP001054889"/>
    </source>
</evidence>
<comment type="similarity">
    <text evidence="1">Belongs to the CWF19 family.</text>
</comment>
<evidence type="ECO:0000256" key="1">
    <source>
        <dbReference type="ARBA" id="ARBA00006795"/>
    </source>
</evidence>
<feature type="compositionally biased region" description="Basic residues" evidence="2">
    <location>
        <begin position="32"/>
        <end position="56"/>
    </location>
</feature>
<dbReference type="PANTHER" id="PTHR12072:SF5">
    <property type="entry name" value="CWF19-LIKE PROTEIN 2"/>
    <property type="match status" value="1"/>
</dbReference>
<feature type="region of interest" description="Disordered" evidence="2">
    <location>
        <begin position="511"/>
        <end position="538"/>
    </location>
</feature>
<dbReference type="InterPro" id="IPR006768">
    <property type="entry name" value="Cwf19-like_C_dom-1"/>
</dbReference>
<feature type="compositionally biased region" description="Basic and acidic residues" evidence="2">
    <location>
        <begin position="285"/>
        <end position="297"/>
    </location>
</feature>
<feature type="region of interest" description="Disordered" evidence="2">
    <location>
        <begin position="452"/>
        <end position="485"/>
    </location>
</feature>
<feature type="region of interest" description="Disordered" evidence="2">
    <location>
        <begin position="264"/>
        <end position="338"/>
    </location>
</feature>
<feature type="compositionally biased region" description="Basic and acidic residues" evidence="2">
    <location>
        <begin position="459"/>
        <end position="469"/>
    </location>
</feature>
<dbReference type="GO" id="GO:0071014">
    <property type="term" value="C:post-mRNA release spliceosomal complex"/>
    <property type="evidence" value="ECO:0007669"/>
    <property type="project" value="TreeGrafter"/>
</dbReference>
<evidence type="ECO:0000256" key="2">
    <source>
        <dbReference type="SAM" id="MobiDB-lite"/>
    </source>
</evidence>
<dbReference type="GO" id="GO:0000398">
    <property type="term" value="P:mRNA splicing, via spliceosome"/>
    <property type="evidence" value="ECO:0007669"/>
    <property type="project" value="TreeGrafter"/>
</dbReference>
<evidence type="ECO:0000259" key="3">
    <source>
        <dbReference type="Pfam" id="PF04676"/>
    </source>
</evidence>
<accession>A0AAV5CEG1</accession>
<dbReference type="AlphaFoldDB" id="A0AAV5CEG1"/>
<feature type="compositionally biased region" description="Basic and acidic residues" evidence="2">
    <location>
        <begin position="160"/>
        <end position="188"/>
    </location>
</feature>
<dbReference type="SUPFAM" id="SSF54197">
    <property type="entry name" value="HIT-like"/>
    <property type="match status" value="1"/>
</dbReference>
<dbReference type="InterPro" id="IPR040194">
    <property type="entry name" value="Cwf19-like"/>
</dbReference>
<name>A0AAV5CEG1_ELECO</name>
<feature type="domain" description="Cwf19-like protein C-terminal" evidence="3">
    <location>
        <begin position="668"/>
        <end position="766"/>
    </location>
</feature>